<organism evidence="2 3">
    <name type="scientific">Croceicoccus marinus</name>
    <dbReference type="NCBI Taxonomy" id="450378"/>
    <lineage>
        <taxon>Bacteria</taxon>
        <taxon>Pseudomonadati</taxon>
        <taxon>Pseudomonadota</taxon>
        <taxon>Alphaproteobacteria</taxon>
        <taxon>Sphingomonadales</taxon>
        <taxon>Erythrobacteraceae</taxon>
        <taxon>Croceicoccus</taxon>
    </lineage>
</organism>
<gene>
    <name evidence="2" type="ORF">A9D14_08690</name>
</gene>
<dbReference type="STRING" id="450378.GCA_001661675_01743"/>
<name>A0A1Z1FC58_9SPHN</name>
<feature type="signal peptide" evidence="1">
    <location>
        <begin position="1"/>
        <end position="26"/>
    </location>
</feature>
<dbReference type="AlphaFoldDB" id="A0A1Z1FC58"/>
<feature type="chain" id="PRO_5011728728" description="Lipoprotein" evidence="1">
    <location>
        <begin position="27"/>
        <end position="149"/>
    </location>
</feature>
<evidence type="ECO:0000313" key="3">
    <source>
        <dbReference type="Proteomes" id="UP000195807"/>
    </source>
</evidence>
<proteinExistence type="predicted"/>
<accession>A0A1Z1FC58</accession>
<dbReference type="PROSITE" id="PS51257">
    <property type="entry name" value="PROKAR_LIPOPROTEIN"/>
    <property type="match status" value="1"/>
</dbReference>
<evidence type="ECO:0000256" key="1">
    <source>
        <dbReference type="SAM" id="SignalP"/>
    </source>
</evidence>
<dbReference type="Proteomes" id="UP000195807">
    <property type="component" value="Chromosome"/>
</dbReference>
<evidence type="ECO:0008006" key="4">
    <source>
        <dbReference type="Google" id="ProtNLM"/>
    </source>
</evidence>
<reference evidence="2 3" key="1">
    <citation type="submission" date="2017-01" db="EMBL/GenBank/DDBJ databases">
        <title>Complete genome sequence of esterase-producing bacterium Croceicoccus marinus E4A9.</title>
        <authorList>
            <person name="Wu Y.-H."/>
            <person name="Cheng H."/>
            <person name="Xu L."/>
            <person name="Huo Y.-Y."/>
            <person name="Wang C.-S."/>
            <person name="Xu X.-W."/>
        </authorList>
    </citation>
    <scope>NUCLEOTIDE SEQUENCE [LARGE SCALE GENOMIC DNA]</scope>
    <source>
        <strain evidence="2 3">E4A9</strain>
    </source>
</reference>
<evidence type="ECO:0000313" key="2">
    <source>
        <dbReference type="EMBL" id="ARU16257.1"/>
    </source>
</evidence>
<dbReference type="EMBL" id="CP019602">
    <property type="protein sequence ID" value="ARU16257.1"/>
    <property type="molecule type" value="Genomic_DNA"/>
</dbReference>
<keyword evidence="3" id="KW-1185">Reference proteome</keyword>
<sequence length="149" mass="15610">MKRENAMHRFASIAAIAAFALAGCEAAEEPVAPAAEEESLTPAETSMMAPDGLPLYGVFEVSEVGGDARLMRNVKEDGTLVNVVAGEGTVPGTWTMEDGNFCVTMEGEADATCYSNAMTDGSWIATNVANPDEAWTVNRVMGSEVLADG</sequence>
<keyword evidence="1" id="KW-0732">Signal</keyword>
<dbReference type="KEGG" id="cman:A9D14_08690"/>
<protein>
    <recommendedName>
        <fullName evidence="4">Lipoprotein</fullName>
    </recommendedName>
</protein>